<evidence type="ECO:0000256" key="1">
    <source>
        <dbReference type="SAM" id="MobiDB-lite"/>
    </source>
</evidence>
<dbReference type="EMBL" id="BPLQ01000502">
    <property type="protein sequence ID" value="GIX72185.1"/>
    <property type="molecule type" value="Genomic_DNA"/>
</dbReference>
<feature type="region of interest" description="Disordered" evidence="1">
    <location>
        <begin position="1"/>
        <end position="25"/>
    </location>
</feature>
<evidence type="ECO:0000313" key="3">
    <source>
        <dbReference type="Proteomes" id="UP001054837"/>
    </source>
</evidence>
<evidence type="ECO:0000313" key="2">
    <source>
        <dbReference type="EMBL" id="GIX72185.1"/>
    </source>
</evidence>
<gene>
    <name evidence="2" type="ORF">CDAR_561621</name>
</gene>
<protein>
    <submittedName>
        <fullName evidence="2">Uncharacterized protein</fullName>
    </submittedName>
</protein>
<feature type="compositionally biased region" description="Basic and acidic residues" evidence="1">
    <location>
        <begin position="12"/>
        <end position="25"/>
    </location>
</feature>
<sequence>MSTNRNVILRCGGDHDTQPRREMSPLRRKEVVPLSVVLNTRLRSYTSAALSIRKSESSHKEVGKKRLVSVNAQQKAGNSSIAIDRRFIDCL</sequence>
<name>A0AAV4MK64_9ARAC</name>
<dbReference type="AlphaFoldDB" id="A0AAV4MK64"/>
<dbReference type="Proteomes" id="UP001054837">
    <property type="component" value="Unassembled WGS sequence"/>
</dbReference>
<reference evidence="2 3" key="1">
    <citation type="submission" date="2021-06" db="EMBL/GenBank/DDBJ databases">
        <title>Caerostris darwini draft genome.</title>
        <authorList>
            <person name="Kono N."/>
            <person name="Arakawa K."/>
        </authorList>
    </citation>
    <scope>NUCLEOTIDE SEQUENCE [LARGE SCALE GENOMIC DNA]</scope>
</reference>
<organism evidence="2 3">
    <name type="scientific">Caerostris darwini</name>
    <dbReference type="NCBI Taxonomy" id="1538125"/>
    <lineage>
        <taxon>Eukaryota</taxon>
        <taxon>Metazoa</taxon>
        <taxon>Ecdysozoa</taxon>
        <taxon>Arthropoda</taxon>
        <taxon>Chelicerata</taxon>
        <taxon>Arachnida</taxon>
        <taxon>Araneae</taxon>
        <taxon>Araneomorphae</taxon>
        <taxon>Entelegynae</taxon>
        <taxon>Araneoidea</taxon>
        <taxon>Araneidae</taxon>
        <taxon>Caerostris</taxon>
    </lineage>
</organism>
<proteinExistence type="predicted"/>
<accession>A0AAV4MK64</accession>
<keyword evidence="3" id="KW-1185">Reference proteome</keyword>
<comment type="caution">
    <text evidence="2">The sequence shown here is derived from an EMBL/GenBank/DDBJ whole genome shotgun (WGS) entry which is preliminary data.</text>
</comment>